<accession>A0AAV7JLE0</accession>
<dbReference type="Gene3D" id="2.120.10.30">
    <property type="entry name" value="TolB, C-terminal domain"/>
    <property type="match status" value="2"/>
</dbReference>
<keyword evidence="1" id="KW-0677">Repeat</keyword>
<dbReference type="GO" id="GO:0000209">
    <property type="term" value="P:protein polyubiquitination"/>
    <property type="evidence" value="ECO:0007669"/>
    <property type="project" value="TreeGrafter"/>
</dbReference>
<dbReference type="GO" id="GO:0043161">
    <property type="term" value="P:proteasome-mediated ubiquitin-dependent protein catabolic process"/>
    <property type="evidence" value="ECO:0007669"/>
    <property type="project" value="TreeGrafter"/>
</dbReference>
<dbReference type="InterPro" id="IPR050952">
    <property type="entry name" value="TRIM-NHL_E3_ligases"/>
</dbReference>
<dbReference type="InterPro" id="IPR001258">
    <property type="entry name" value="NHL_repeat"/>
</dbReference>
<dbReference type="PROSITE" id="PS51125">
    <property type="entry name" value="NHL"/>
    <property type="match status" value="2"/>
</dbReference>
<keyword evidence="3" id="KW-0175">Coiled coil</keyword>
<reference evidence="4 5" key="1">
    <citation type="journal article" date="2023" name="BMC Biol.">
        <title>The compact genome of the sponge Oopsacas minuta (Hexactinellida) is lacking key metazoan core genes.</title>
        <authorList>
            <person name="Santini S."/>
            <person name="Schenkelaars Q."/>
            <person name="Jourda C."/>
            <person name="Duchesne M."/>
            <person name="Belahbib H."/>
            <person name="Rocher C."/>
            <person name="Selva M."/>
            <person name="Riesgo A."/>
            <person name="Vervoort M."/>
            <person name="Leys S.P."/>
            <person name="Kodjabachian L."/>
            <person name="Le Bivic A."/>
            <person name="Borchiellini C."/>
            <person name="Claverie J.M."/>
            <person name="Renard E."/>
        </authorList>
    </citation>
    <scope>NUCLEOTIDE SEQUENCE [LARGE SCALE GENOMIC DNA]</scope>
    <source>
        <strain evidence="4">SPO-2</strain>
    </source>
</reference>
<name>A0AAV7JLE0_9METZ</name>
<keyword evidence="5" id="KW-1185">Reference proteome</keyword>
<dbReference type="GO" id="GO:0061630">
    <property type="term" value="F:ubiquitin protein ligase activity"/>
    <property type="evidence" value="ECO:0007669"/>
    <property type="project" value="TreeGrafter"/>
</dbReference>
<sequence length="419" mass="47860">MANYNAPGIAPVDDIEIRINELFDGLFLRLNQRRLTLIAAYHDLRDDKAARPFTRINKFEQLVGMKAETERRLQLNELRELQERVLADIEQELAELNTPQPETHIVFRAQSEPLEKLITGLGEVLEEEEVAPVVPKYDNMRQVVAVGKNGRAPGELYNPKDVTVDPNTNNIFVTEGEFYGSLARISIFSEKGDYLDSFTHQDMKCPHGIAIHGEYVYITDTEVDAVFCFKKRNDYSLITKVGILGTQIGEFNFPYSLSVSSTGDVYVADFGNNRIQILNSSLIYMRNLTEQEIRRPLDIKLTSDEVYVLCFDNPCVHVFSHTGGRLRSLISSGSQMEITDPCFFCLDPTKNILISDWTTRDIKIFSKEGNHIRTIQEEDEQYIFYFSTSLALALTKEFNLVVLSNFSEFPLRIFSCMNL</sequence>
<feature type="repeat" description="NHL" evidence="2">
    <location>
        <begin position="146"/>
        <end position="191"/>
    </location>
</feature>
<evidence type="ECO:0000256" key="1">
    <source>
        <dbReference type="ARBA" id="ARBA00022737"/>
    </source>
</evidence>
<evidence type="ECO:0000256" key="2">
    <source>
        <dbReference type="PROSITE-ProRule" id="PRU00504"/>
    </source>
</evidence>
<feature type="coiled-coil region" evidence="3">
    <location>
        <begin position="64"/>
        <end position="95"/>
    </location>
</feature>
<dbReference type="Proteomes" id="UP001165289">
    <property type="component" value="Unassembled WGS sequence"/>
</dbReference>
<dbReference type="Pfam" id="PF01436">
    <property type="entry name" value="NHL"/>
    <property type="match status" value="1"/>
</dbReference>
<dbReference type="GO" id="GO:0008270">
    <property type="term" value="F:zinc ion binding"/>
    <property type="evidence" value="ECO:0007669"/>
    <property type="project" value="UniProtKB-KW"/>
</dbReference>
<dbReference type="PANTHER" id="PTHR24104:SF25">
    <property type="entry name" value="PROTEIN LIN-41"/>
    <property type="match status" value="1"/>
</dbReference>
<dbReference type="AlphaFoldDB" id="A0AAV7JLE0"/>
<feature type="repeat" description="NHL" evidence="2">
    <location>
        <begin position="238"/>
        <end position="281"/>
    </location>
</feature>
<dbReference type="CDD" id="cd05819">
    <property type="entry name" value="NHL"/>
    <property type="match status" value="1"/>
</dbReference>
<protein>
    <submittedName>
        <fullName evidence="4">NHL repeat containing protein</fullName>
    </submittedName>
</protein>
<dbReference type="InterPro" id="IPR011042">
    <property type="entry name" value="6-blade_b-propeller_TolB-like"/>
</dbReference>
<dbReference type="SUPFAM" id="SSF101898">
    <property type="entry name" value="NHL repeat"/>
    <property type="match status" value="1"/>
</dbReference>
<organism evidence="4 5">
    <name type="scientific">Oopsacas minuta</name>
    <dbReference type="NCBI Taxonomy" id="111878"/>
    <lineage>
        <taxon>Eukaryota</taxon>
        <taxon>Metazoa</taxon>
        <taxon>Porifera</taxon>
        <taxon>Hexactinellida</taxon>
        <taxon>Hexasterophora</taxon>
        <taxon>Lyssacinosida</taxon>
        <taxon>Leucopsacidae</taxon>
        <taxon>Oopsacas</taxon>
    </lineage>
</organism>
<evidence type="ECO:0000256" key="3">
    <source>
        <dbReference type="SAM" id="Coils"/>
    </source>
</evidence>
<dbReference type="PANTHER" id="PTHR24104">
    <property type="entry name" value="E3 UBIQUITIN-PROTEIN LIGASE NHLRC1-RELATED"/>
    <property type="match status" value="1"/>
</dbReference>
<dbReference type="EMBL" id="JAKMXF010000321">
    <property type="protein sequence ID" value="KAI6649175.1"/>
    <property type="molecule type" value="Genomic_DNA"/>
</dbReference>
<comment type="caution">
    <text evidence="4">The sequence shown here is derived from an EMBL/GenBank/DDBJ whole genome shotgun (WGS) entry which is preliminary data.</text>
</comment>
<evidence type="ECO:0000313" key="4">
    <source>
        <dbReference type="EMBL" id="KAI6649175.1"/>
    </source>
</evidence>
<gene>
    <name evidence="4" type="ORF">LOD99_11544</name>
</gene>
<evidence type="ECO:0000313" key="5">
    <source>
        <dbReference type="Proteomes" id="UP001165289"/>
    </source>
</evidence>
<proteinExistence type="predicted"/>